<organism evidence="4 5">
    <name type="scientific">Actinomycetospora chibensis</name>
    <dbReference type="NCBI Taxonomy" id="663606"/>
    <lineage>
        <taxon>Bacteria</taxon>
        <taxon>Bacillati</taxon>
        <taxon>Actinomycetota</taxon>
        <taxon>Actinomycetes</taxon>
        <taxon>Pseudonocardiales</taxon>
        <taxon>Pseudonocardiaceae</taxon>
        <taxon>Actinomycetospora</taxon>
    </lineage>
</organism>
<evidence type="ECO:0000313" key="5">
    <source>
        <dbReference type="Proteomes" id="UP001595909"/>
    </source>
</evidence>
<dbReference type="EMBL" id="JBHSIM010000064">
    <property type="protein sequence ID" value="MFC4836499.1"/>
    <property type="molecule type" value="Genomic_DNA"/>
</dbReference>
<evidence type="ECO:0000313" key="4">
    <source>
        <dbReference type="EMBL" id="MFC4836499.1"/>
    </source>
</evidence>
<feature type="transmembrane region" description="Helical" evidence="2">
    <location>
        <begin position="78"/>
        <end position="100"/>
    </location>
</feature>
<accession>A0ABV9RSI8</accession>
<name>A0ABV9RSI8_9PSEU</name>
<keyword evidence="5" id="KW-1185">Reference proteome</keyword>
<keyword evidence="2" id="KW-0812">Transmembrane</keyword>
<feature type="transmembrane region" description="Helical" evidence="2">
    <location>
        <begin position="106"/>
        <end position="127"/>
    </location>
</feature>
<proteinExistence type="predicted"/>
<evidence type="ECO:0000256" key="1">
    <source>
        <dbReference type="SAM" id="MobiDB-lite"/>
    </source>
</evidence>
<dbReference type="InterPro" id="IPR025889">
    <property type="entry name" value="GSP17M-like_dom"/>
</dbReference>
<evidence type="ECO:0000256" key="2">
    <source>
        <dbReference type="SAM" id="Phobius"/>
    </source>
</evidence>
<dbReference type="Proteomes" id="UP001595909">
    <property type="component" value="Unassembled WGS sequence"/>
</dbReference>
<dbReference type="RefSeq" id="WP_274191984.1">
    <property type="nucleotide sequence ID" value="NZ_BAABHN010000064.1"/>
</dbReference>
<gene>
    <name evidence="4" type="ORF">ACFPEL_29120</name>
</gene>
<sequence length="168" mass="18012">MSENASRVTAPPTRPAVPSAPSRRSIASFRNYADAEQAVDALSDRGFPVHRVAIVGRDLELVEQVTGRLDYPRAALRGAAGGAVTGALIGWLFGLLSWIIPVIGWLLLMVYGLIFGAIVGALFGVLVHALQGGRRDFASATAMRPRTYELMVDEDVAADAVRTLGWDH</sequence>
<feature type="domain" description="General stress protein 17M-like" evidence="3">
    <location>
        <begin position="25"/>
        <end position="92"/>
    </location>
</feature>
<comment type="caution">
    <text evidence="4">The sequence shown here is derived from an EMBL/GenBank/DDBJ whole genome shotgun (WGS) entry which is preliminary data.</text>
</comment>
<keyword evidence="2" id="KW-1133">Transmembrane helix</keyword>
<reference evidence="5" key="1">
    <citation type="journal article" date="2019" name="Int. J. Syst. Evol. Microbiol.">
        <title>The Global Catalogue of Microorganisms (GCM) 10K type strain sequencing project: providing services to taxonomists for standard genome sequencing and annotation.</title>
        <authorList>
            <consortium name="The Broad Institute Genomics Platform"/>
            <consortium name="The Broad Institute Genome Sequencing Center for Infectious Disease"/>
            <person name="Wu L."/>
            <person name="Ma J."/>
        </authorList>
    </citation>
    <scope>NUCLEOTIDE SEQUENCE [LARGE SCALE GENOMIC DNA]</scope>
    <source>
        <strain evidence="5">CCUG 50347</strain>
    </source>
</reference>
<protein>
    <submittedName>
        <fullName evidence="4">General stress protein</fullName>
    </submittedName>
</protein>
<dbReference type="Pfam" id="PF11181">
    <property type="entry name" value="YflT"/>
    <property type="match status" value="1"/>
</dbReference>
<keyword evidence="2" id="KW-0472">Membrane</keyword>
<feature type="region of interest" description="Disordered" evidence="1">
    <location>
        <begin position="1"/>
        <end position="22"/>
    </location>
</feature>
<evidence type="ECO:0000259" key="3">
    <source>
        <dbReference type="Pfam" id="PF11181"/>
    </source>
</evidence>